<dbReference type="AlphaFoldDB" id="A0A4P6K4J6"/>
<dbReference type="PANTHER" id="PTHR43630:SF1">
    <property type="entry name" value="POLY-BETA-1,6-N-ACETYL-D-GLUCOSAMINE SYNTHASE"/>
    <property type="match status" value="1"/>
</dbReference>
<dbReference type="EMBL" id="CP035758">
    <property type="protein sequence ID" value="QBD83247.1"/>
    <property type="molecule type" value="Genomic_DNA"/>
</dbReference>
<evidence type="ECO:0000313" key="6">
    <source>
        <dbReference type="Proteomes" id="UP000290365"/>
    </source>
</evidence>
<keyword evidence="2" id="KW-0328">Glycosyltransferase</keyword>
<dbReference type="Gene3D" id="3.90.550.10">
    <property type="entry name" value="Spore Coat Polysaccharide Biosynthesis Protein SpsA, Chain A"/>
    <property type="match status" value="1"/>
</dbReference>
<dbReference type="InterPro" id="IPR001173">
    <property type="entry name" value="Glyco_trans_2-like"/>
</dbReference>
<evidence type="ECO:0000256" key="1">
    <source>
        <dbReference type="ARBA" id="ARBA00006739"/>
    </source>
</evidence>
<dbReference type="PANTHER" id="PTHR43630">
    <property type="entry name" value="POLY-BETA-1,6-N-ACETYL-D-GLUCOSAMINE SYNTHASE"/>
    <property type="match status" value="1"/>
</dbReference>
<dbReference type="KEGG" id="kbs:EPA93_47710"/>
<name>A0A4P6K4J6_KTERU</name>
<evidence type="ECO:0000259" key="4">
    <source>
        <dbReference type="Pfam" id="PF13632"/>
    </source>
</evidence>
<reference evidence="5 6" key="1">
    <citation type="submission" date="2019-01" db="EMBL/GenBank/DDBJ databases">
        <title>Ktedonosporobacter rubrisoli SCAWS-G2.</title>
        <authorList>
            <person name="Huang Y."/>
            <person name="Yan B."/>
        </authorList>
    </citation>
    <scope>NUCLEOTIDE SEQUENCE [LARGE SCALE GENOMIC DNA]</scope>
    <source>
        <strain evidence="5 6">SCAWS-G2</strain>
    </source>
</reference>
<comment type="similarity">
    <text evidence="1">Belongs to the glycosyltransferase 2 family.</text>
</comment>
<proteinExistence type="inferred from homology"/>
<evidence type="ECO:0000313" key="5">
    <source>
        <dbReference type="EMBL" id="QBD83247.1"/>
    </source>
</evidence>
<organism evidence="5 6">
    <name type="scientific">Ktedonosporobacter rubrisoli</name>
    <dbReference type="NCBI Taxonomy" id="2509675"/>
    <lineage>
        <taxon>Bacteria</taxon>
        <taxon>Bacillati</taxon>
        <taxon>Chloroflexota</taxon>
        <taxon>Ktedonobacteria</taxon>
        <taxon>Ktedonobacterales</taxon>
        <taxon>Ktedonosporobacteraceae</taxon>
        <taxon>Ktedonosporobacter</taxon>
    </lineage>
</organism>
<evidence type="ECO:0000256" key="2">
    <source>
        <dbReference type="ARBA" id="ARBA00022676"/>
    </source>
</evidence>
<evidence type="ECO:0000256" key="3">
    <source>
        <dbReference type="ARBA" id="ARBA00022679"/>
    </source>
</evidence>
<dbReference type="InterPro" id="IPR029044">
    <property type="entry name" value="Nucleotide-diphossugar_trans"/>
</dbReference>
<keyword evidence="3 5" id="KW-0808">Transferase</keyword>
<feature type="domain" description="Glycosyltransferase 2-like" evidence="4">
    <location>
        <begin position="198"/>
        <end position="372"/>
    </location>
</feature>
<sequence>MPIDKVPIYCLRTNPKNWLRASLLKFKLTAREILEQASLPVESLKHMPWSERYSYLHSIALRNQANRWENTTGIAPADSGFSLIIPVHNEEHSLPSFLSTLLLADLPSAAHINIIFIANACNDASGQILDNFLFGLGKIEMRLLQDNFHDQLLNPSYKAVSLDNVTFMHLDTQTPGKGHALRTGNSLARSSGHSIAMCIDANDYIEPDAIRLMFGAAIHTFRNPLAVGDAVILSGMGYSERRVSWLKRAIDMIESKRQHLVNDTSGYILGCLMAWNTEWLHSIGNPLGIALEDYAMGVLARAHGYRIGQVKEAIIWSYGVNTFTDLLETRSRYVRGMLQLLYAANYAPSTQKIVEQDSFFMRNLRARLHHLLQCSRMHPLNFPKYLATFFLWEYALVRGKRDFRRNPTNPTWKKIASTR</sequence>
<protein>
    <submittedName>
        <fullName evidence="5">Glycosyltransferase family 2 protein</fullName>
    </submittedName>
</protein>
<gene>
    <name evidence="5" type="ORF">EPA93_47710</name>
</gene>
<dbReference type="Proteomes" id="UP000290365">
    <property type="component" value="Chromosome"/>
</dbReference>
<dbReference type="GO" id="GO:0016757">
    <property type="term" value="F:glycosyltransferase activity"/>
    <property type="evidence" value="ECO:0007669"/>
    <property type="project" value="UniProtKB-KW"/>
</dbReference>
<dbReference type="SUPFAM" id="SSF53448">
    <property type="entry name" value="Nucleotide-diphospho-sugar transferases"/>
    <property type="match status" value="1"/>
</dbReference>
<keyword evidence="6" id="KW-1185">Reference proteome</keyword>
<dbReference type="RefSeq" id="WP_129894313.1">
    <property type="nucleotide sequence ID" value="NZ_CP035758.1"/>
</dbReference>
<dbReference type="Pfam" id="PF13632">
    <property type="entry name" value="Glyco_trans_2_3"/>
    <property type="match status" value="1"/>
</dbReference>
<accession>A0A4P6K4J6</accession>